<protein>
    <submittedName>
        <fullName evidence="1">Uncharacterized protein</fullName>
    </submittedName>
</protein>
<proteinExistence type="predicted"/>
<sequence>MVLVQVNEGILEGETVINDYGGTYCSFKGIPYAAPPVGELRFKAPQPPKPWKGIKIAKQFGPVCYQCYTPTAAPFGSEDCLYLNVYTPETKPSKPLPVMFWIHGGGFVAGSGNDDLYGPEFLVRLGVILVTFNYRLGALGFLSLDTEDIPGNAGMKDQVAALRWVSKNISNFGGDPNNITIFGQSAGGICVSYFLISPMTKGFFRRAIVMSGAAPCFWGEAFEPRERALTLAKQLGCYSQDDKELSEFFQSQPLENLVNLQLHVVHNHKPYDILFSIVDEKQFGNKERFFYGDPIEALKHNTHEEVDVIHGYTKDEGYLILKIPNCDVEILRDLANNYLEFLAPTPITTSCPIKIQLQEEK</sequence>
<dbReference type="EMBL" id="CM034388">
    <property type="protein sequence ID" value="KAJ0183510.1"/>
    <property type="molecule type" value="Genomic_DNA"/>
</dbReference>
<keyword evidence="2" id="KW-1185">Reference proteome</keyword>
<name>A0ACC1DHX6_9NEOP</name>
<organism evidence="1 2">
    <name type="scientific">Dendrolimus kikuchii</name>
    <dbReference type="NCBI Taxonomy" id="765133"/>
    <lineage>
        <taxon>Eukaryota</taxon>
        <taxon>Metazoa</taxon>
        <taxon>Ecdysozoa</taxon>
        <taxon>Arthropoda</taxon>
        <taxon>Hexapoda</taxon>
        <taxon>Insecta</taxon>
        <taxon>Pterygota</taxon>
        <taxon>Neoptera</taxon>
        <taxon>Endopterygota</taxon>
        <taxon>Lepidoptera</taxon>
        <taxon>Glossata</taxon>
        <taxon>Ditrysia</taxon>
        <taxon>Bombycoidea</taxon>
        <taxon>Lasiocampidae</taxon>
        <taxon>Dendrolimus</taxon>
    </lineage>
</organism>
<accession>A0ACC1DHX6</accession>
<evidence type="ECO:0000313" key="1">
    <source>
        <dbReference type="EMBL" id="KAJ0183510.1"/>
    </source>
</evidence>
<gene>
    <name evidence="1" type="ORF">K1T71_001486</name>
</gene>
<evidence type="ECO:0000313" key="2">
    <source>
        <dbReference type="Proteomes" id="UP000824533"/>
    </source>
</evidence>
<reference evidence="1 2" key="1">
    <citation type="journal article" date="2021" name="Front. Genet.">
        <title>Chromosome-Level Genome Assembly Reveals Significant Gene Expansion in the Toll and IMD Signaling Pathways of Dendrolimus kikuchii.</title>
        <authorList>
            <person name="Zhou J."/>
            <person name="Wu P."/>
            <person name="Xiong Z."/>
            <person name="Liu N."/>
            <person name="Zhao N."/>
            <person name="Ji M."/>
            <person name="Qiu Y."/>
            <person name="Yang B."/>
        </authorList>
    </citation>
    <scope>NUCLEOTIDE SEQUENCE [LARGE SCALE GENOMIC DNA]</scope>
    <source>
        <strain evidence="1">Ann1</strain>
    </source>
</reference>
<comment type="caution">
    <text evidence="1">The sequence shown here is derived from an EMBL/GenBank/DDBJ whole genome shotgun (WGS) entry which is preliminary data.</text>
</comment>
<dbReference type="Proteomes" id="UP000824533">
    <property type="component" value="Linkage Group LG02"/>
</dbReference>